<dbReference type="Pfam" id="PF10545">
    <property type="entry name" value="MADF_DNA_bdg"/>
    <property type="match status" value="1"/>
</dbReference>
<accession>A0A3S0ZMI8</accession>
<dbReference type="PANTHER" id="PTHR12243">
    <property type="entry name" value="MADF DOMAIN TRANSCRIPTION FACTOR"/>
    <property type="match status" value="1"/>
</dbReference>
<gene>
    <name evidence="2" type="ORF">EGW08_013792</name>
</gene>
<dbReference type="PANTHER" id="PTHR12243:SF67">
    <property type="entry name" value="COREPRESSOR OF PANGOLIN, ISOFORM A-RELATED"/>
    <property type="match status" value="1"/>
</dbReference>
<reference evidence="2 3" key="1">
    <citation type="submission" date="2019-01" db="EMBL/GenBank/DDBJ databases">
        <title>A draft genome assembly of the solar-powered sea slug Elysia chlorotica.</title>
        <authorList>
            <person name="Cai H."/>
            <person name="Li Q."/>
            <person name="Fang X."/>
            <person name="Li J."/>
            <person name="Curtis N.E."/>
            <person name="Altenburger A."/>
            <person name="Shibata T."/>
            <person name="Feng M."/>
            <person name="Maeda T."/>
            <person name="Schwartz J.A."/>
            <person name="Shigenobu S."/>
            <person name="Lundholm N."/>
            <person name="Nishiyama T."/>
            <person name="Yang H."/>
            <person name="Hasebe M."/>
            <person name="Li S."/>
            <person name="Pierce S.K."/>
            <person name="Wang J."/>
        </authorList>
    </citation>
    <scope>NUCLEOTIDE SEQUENCE [LARGE SCALE GENOMIC DNA]</scope>
    <source>
        <strain evidence="2">EC2010</strain>
        <tissue evidence="2">Whole organism of an adult</tissue>
    </source>
</reference>
<sequence length="383" mass="43865">MATPKVEANASPVSPLSVGETFNTYAEAELRIHQWGEQNHTLFIKTDGKRVKHEDLQHTVGYEYISYACKQGGPPRVGSGRGIRVNQRTLKTNCPVKLRLVHEIIEGEHKLVIKTLILDHNHEISELIYKGYPENRRASITPELVDLLNSPEVSNTVVRDFIKQEQGVLMLPRDVNNLRKRVHSEAFPKSEDSEYKISDAEKEFCTQLIQEIQTHSCLYDPAEKNNKGAIEITWGQVAQTMNTSVAHARRKWSELKNAFCKYLNPNKVFQKPKNFPFLEDMAFLQPYLSVSESSEYRTPRVTSYPVQYTSNAGGRYISSGMIHQPPEDSDVSWFKGLLPLIKCLTKKRKRQFISETTNLLMTLADENDNEEDEKTSTIYIFNK</sequence>
<evidence type="ECO:0000313" key="2">
    <source>
        <dbReference type="EMBL" id="RUS78446.1"/>
    </source>
</evidence>
<dbReference type="InterPro" id="IPR006578">
    <property type="entry name" value="MADF-dom"/>
</dbReference>
<name>A0A3S0ZMI8_ELYCH</name>
<protein>
    <recommendedName>
        <fullName evidence="1">MADF domain-containing protein</fullName>
    </recommendedName>
</protein>
<dbReference type="SMART" id="SM00595">
    <property type="entry name" value="MADF"/>
    <property type="match status" value="1"/>
</dbReference>
<evidence type="ECO:0000313" key="3">
    <source>
        <dbReference type="Proteomes" id="UP000271974"/>
    </source>
</evidence>
<dbReference type="InterPro" id="IPR039353">
    <property type="entry name" value="TF_Adf1"/>
</dbReference>
<dbReference type="Proteomes" id="UP000271974">
    <property type="component" value="Unassembled WGS sequence"/>
</dbReference>
<comment type="caution">
    <text evidence="2">The sequence shown here is derived from an EMBL/GenBank/DDBJ whole genome shotgun (WGS) entry which is preliminary data.</text>
</comment>
<organism evidence="2 3">
    <name type="scientific">Elysia chlorotica</name>
    <name type="common">Eastern emerald elysia</name>
    <name type="synonym">Sea slug</name>
    <dbReference type="NCBI Taxonomy" id="188477"/>
    <lineage>
        <taxon>Eukaryota</taxon>
        <taxon>Metazoa</taxon>
        <taxon>Spiralia</taxon>
        <taxon>Lophotrochozoa</taxon>
        <taxon>Mollusca</taxon>
        <taxon>Gastropoda</taxon>
        <taxon>Heterobranchia</taxon>
        <taxon>Euthyneura</taxon>
        <taxon>Panpulmonata</taxon>
        <taxon>Sacoglossa</taxon>
        <taxon>Placobranchoidea</taxon>
        <taxon>Plakobranchidae</taxon>
        <taxon>Elysia</taxon>
    </lineage>
</organism>
<dbReference type="OrthoDB" id="6147983at2759"/>
<evidence type="ECO:0000259" key="1">
    <source>
        <dbReference type="PROSITE" id="PS51029"/>
    </source>
</evidence>
<dbReference type="AlphaFoldDB" id="A0A3S0ZMI8"/>
<proteinExistence type="predicted"/>
<feature type="domain" description="MADF" evidence="1">
    <location>
        <begin position="207"/>
        <end position="289"/>
    </location>
</feature>
<dbReference type="PROSITE" id="PS51029">
    <property type="entry name" value="MADF"/>
    <property type="match status" value="1"/>
</dbReference>
<dbReference type="EMBL" id="RQTK01000509">
    <property type="protein sequence ID" value="RUS78446.1"/>
    <property type="molecule type" value="Genomic_DNA"/>
</dbReference>
<keyword evidence="3" id="KW-1185">Reference proteome</keyword>